<evidence type="ECO:0000313" key="3">
    <source>
        <dbReference type="EMBL" id="GEL24027.1"/>
    </source>
</evidence>
<dbReference type="PANTHER" id="PTHR43317:SF1">
    <property type="entry name" value="THERMOSPERMINE SYNTHASE ACAULIS5"/>
    <property type="match status" value="1"/>
</dbReference>
<keyword evidence="4" id="KW-1185">Reference proteome</keyword>
<dbReference type="EMBL" id="BJVJ01000027">
    <property type="protein sequence ID" value="GEL24027.1"/>
    <property type="molecule type" value="Genomic_DNA"/>
</dbReference>
<evidence type="ECO:0000256" key="2">
    <source>
        <dbReference type="SAM" id="MobiDB-lite"/>
    </source>
</evidence>
<evidence type="ECO:0008006" key="5">
    <source>
        <dbReference type="Google" id="ProtNLM"/>
    </source>
</evidence>
<dbReference type="NCBIfam" id="NF037959">
    <property type="entry name" value="MFS_SpdSyn"/>
    <property type="match status" value="1"/>
</dbReference>
<sequence>MTDAPGTPGGASLVVRAEVDHGLAELVSDPDRPSSWTLLVDGTAQSHVDLDDPTHLEFEYVRRLGHVVDALAPPGAPLRVAHLGGGAWTLARYVAATRPGSPQTVVELDGALADLVRTRLPADDALLDLRIGDARAETLALAAGAADLVVVDVFAGARIPAHLTSVEFATLVDRALAPGGVLAVNLADGGPLGFVRGQVATVAAVFGHRGVVAASDVWHGRRFGNLVLLASHTELPLAELARACAGDPFPSSVRHGAELRRFTRTAAVVTDRTATPSPVPPAGFFGRPAEDQGPEGSARMPPQP</sequence>
<dbReference type="AlphaFoldDB" id="A0A511DHP7"/>
<evidence type="ECO:0000256" key="1">
    <source>
        <dbReference type="ARBA" id="ARBA00023115"/>
    </source>
</evidence>
<dbReference type="Proteomes" id="UP000321685">
    <property type="component" value="Unassembled WGS sequence"/>
</dbReference>
<feature type="region of interest" description="Disordered" evidence="2">
    <location>
        <begin position="271"/>
        <end position="304"/>
    </location>
</feature>
<dbReference type="Gene3D" id="3.40.50.150">
    <property type="entry name" value="Vaccinia Virus protein VP39"/>
    <property type="match status" value="1"/>
</dbReference>
<dbReference type="GO" id="GO:0006596">
    <property type="term" value="P:polyamine biosynthetic process"/>
    <property type="evidence" value="ECO:0007669"/>
    <property type="project" value="UniProtKB-KW"/>
</dbReference>
<proteinExistence type="predicted"/>
<evidence type="ECO:0000313" key="4">
    <source>
        <dbReference type="Proteomes" id="UP000321685"/>
    </source>
</evidence>
<comment type="caution">
    <text evidence="3">The sequence shown here is derived from an EMBL/GenBank/DDBJ whole genome shotgun (WGS) entry which is preliminary data.</text>
</comment>
<gene>
    <name evidence="3" type="ORF">PSU4_29810</name>
</gene>
<dbReference type="SUPFAM" id="SSF53335">
    <property type="entry name" value="S-adenosyl-L-methionine-dependent methyltransferases"/>
    <property type="match status" value="1"/>
</dbReference>
<accession>A0A511DHP7</accession>
<protein>
    <recommendedName>
        <fullName evidence="5">Spermidine synthase</fullName>
    </recommendedName>
</protein>
<keyword evidence="1" id="KW-0620">Polyamine biosynthesis</keyword>
<organism evidence="3 4">
    <name type="scientific">Pseudonocardia sulfidoxydans NBRC 16205</name>
    <dbReference type="NCBI Taxonomy" id="1223511"/>
    <lineage>
        <taxon>Bacteria</taxon>
        <taxon>Bacillati</taxon>
        <taxon>Actinomycetota</taxon>
        <taxon>Actinomycetes</taxon>
        <taxon>Pseudonocardiales</taxon>
        <taxon>Pseudonocardiaceae</taxon>
        <taxon>Pseudonocardia</taxon>
    </lineage>
</organism>
<dbReference type="RefSeq" id="WP_246115126.1">
    <property type="nucleotide sequence ID" value="NZ_BJVJ01000027.1"/>
</dbReference>
<dbReference type="PANTHER" id="PTHR43317">
    <property type="entry name" value="THERMOSPERMINE SYNTHASE ACAULIS5"/>
    <property type="match status" value="1"/>
</dbReference>
<dbReference type="InterPro" id="IPR029063">
    <property type="entry name" value="SAM-dependent_MTases_sf"/>
</dbReference>
<name>A0A511DHP7_9PSEU</name>
<reference evidence="3 4" key="1">
    <citation type="submission" date="2019-07" db="EMBL/GenBank/DDBJ databases">
        <title>Whole genome shotgun sequence of Pseudonocardia sulfidoxydans NBRC 16205.</title>
        <authorList>
            <person name="Hosoyama A."/>
            <person name="Uohara A."/>
            <person name="Ohji S."/>
            <person name="Ichikawa N."/>
        </authorList>
    </citation>
    <scope>NUCLEOTIDE SEQUENCE [LARGE SCALE GENOMIC DNA]</scope>
    <source>
        <strain evidence="3 4">NBRC 16205</strain>
    </source>
</reference>